<gene>
    <name evidence="8" type="ORF">GC105_08990</name>
</gene>
<dbReference type="PANTHER" id="PTHR10010">
    <property type="entry name" value="SOLUTE CARRIER FAMILY 34 SODIUM PHOSPHATE , MEMBER 2-RELATED"/>
    <property type="match status" value="1"/>
</dbReference>
<keyword evidence="4 6" id="KW-1133">Transmembrane helix</keyword>
<name>A0A6A7K997_9FIRM</name>
<feature type="transmembrane region" description="Helical" evidence="6">
    <location>
        <begin position="135"/>
        <end position="153"/>
    </location>
</feature>
<feature type="transmembrane region" description="Helical" evidence="6">
    <location>
        <begin position="214"/>
        <end position="235"/>
    </location>
</feature>
<keyword evidence="3 6" id="KW-0812">Transmembrane</keyword>
<dbReference type="Pfam" id="PF02690">
    <property type="entry name" value="Na_Pi_cotrans"/>
    <property type="match status" value="2"/>
</dbReference>
<keyword evidence="2" id="KW-1003">Cell membrane</keyword>
<comment type="subcellular location">
    <subcellularLocation>
        <location evidence="1">Cell membrane</location>
        <topology evidence="1">Multi-pass membrane protein</topology>
    </subcellularLocation>
</comment>
<dbReference type="NCBIfam" id="NF037997">
    <property type="entry name" value="Na_Pi_symport"/>
    <property type="match status" value="1"/>
</dbReference>
<dbReference type="GO" id="GO:0005886">
    <property type="term" value="C:plasma membrane"/>
    <property type="evidence" value="ECO:0007669"/>
    <property type="project" value="UniProtKB-SubCell"/>
</dbReference>
<keyword evidence="9" id="KW-1185">Reference proteome</keyword>
<evidence type="ECO:0000313" key="9">
    <source>
        <dbReference type="Proteomes" id="UP000440004"/>
    </source>
</evidence>
<dbReference type="InterPro" id="IPR026022">
    <property type="entry name" value="PhoU_dom"/>
</dbReference>
<dbReference type="InterPro" id="IPR004633">
    <property type="entry name" value="NaPi_cotrn-rel/YqeW-like"/>
</dbReference>
<keyword evidence="5 6" id="KW-0472">Membrane</keyword>
<dbReference type="SUPFAM" id="SSF109755">
    <property type="entry name" value="PhoU-like"/>
    <property type="match status" value="1"/>
</dbReference>
<proteinExistence type="predicted"/>
<comment type="caution">
    <text evidence="8">The sequence shown here is derived from an EMBL/GenBank/DDBJ whole genome shotgun (WGS) entry which is preliminary data.</text>
</comment>
<accession>A0A6A7K997</accession>
<dbReference type="InterPro" id="IPR038078">
    <property type="entry name" value="PhoU-like_sf"/>
</dbReference>
<evidence type="ECO:0000256" key="2">
    <source>
        <dbReference type="ARBA" id="ARBA00022475"/>
    </source>
</evidence>
<dbReference type="PANTHER" id="PTHR10010:SF46">
    <property type="entry name" value="SODIUM-DEPENDENT PHOSPHATE TRANSPORT PROTEIN 2B"/>
    <property type="match status" value="1"/>
</dbReference>
<evidence type="ECO:0000313" key="8">
    <source>
        <dbReference type="EMBL" id="MPW25925.1"/>
    </source>
</evidence>
<evidence type="ECO:0000256" key="3">
    <source>
        <dbReference type="ARBA" id="ARBA00022692"/>
    </source>
</evidence>
<reference evidence="8 9" key="1">
    <citation type="submission" date="2019-10" db="EMBL/GenBank/DDBJ databases">
        <title>Alkalibaculum tamaniensis sp.nov., a new alkaliphilic acetogen, isolated on methoxylated aromatics from a mud volcano.</title>
        <authorList>
            <person name="Khomyakova M.A."/>
            <person name="Merkel A.Y."/>
            <person name="Bonch-Osmolovskaya E.A."/>
            <person name="Slobodkin A.I."/>
        </authorList>
    </citation>
    <scope>NUCLEOTIDE SEQUENCE [LARGE SCALE GENOMIC DNA]</scope>
    <source>
        <strain evidence="8 9">M08DMB</strain>
    </source>
</reference>
<dbReference type="GO" id="GO:0005436">
    <property type="term" value="F:sodium:phosphate symporter activity"/>
    <property type="evidence" value="ECO:0007669"/>
    <property type="project" value="InterPro"/>
</dbReference>
<dbReference type="RefSeq" id="WP_152803883.1">
    <property type="nucleotide sequence ID" value="NZ_WHNX01000012.1"/>
</dbReference>
<feature type="transmembrane region" description="Helical" evidence="6">
    <location>
        <begin position="247"/>
        <end position="269"/>
    </location>
</feature>
<evidence type="ECO:0000256" key="1">
    <source>
        <dbReference type="ARBA" id="ARBA00004651"/>
    </source>
</evidence>
<dbReference type="NCBIfam" id="TIGR00704">
    <property type="entry name" value="NaPi_cotrn_rel"/>
    <property type="match status" value="1"/>
</dbReference>
<evidence type="ECO:0000256" key="4">
    <source>
        <dbReference type="ARBA" id="ARBA00022989"/>
    </source>
</evidence>
<organism evidence="8 9">
    <name type="scientific">Alkalibaculum sporogenes</name>
    <dbReference type="NCBI Taxonomy" id="2655001"/>
    <lineage>
        <taxon>Bacteria</taxon>
        <taxon>Bacillati</taxon>
        <taxon>Bacillota</taxon>
        <taxon>Clostridia</taxon>
        <taxon>Eubacteriales</taxon>
        <taxon>Eubacteriaceae</taxon>
        <taxon>Alkalibaculum</taxon>
    </lineage>
</organism>
<dbReference type="Gene3D" id="1.20.58.220">
    <property type="entry name" value="Phosphate transport system protein phou homolog 2, domain 2"/>
    <property type="match status" value="1"/>
</dbReference>
<evidence type="ECO:0000259" key="7">
    <source>
        <dbReference type="Pfam" id="PF01895"/>
    </source>
</evidence>
<feature type="domain" description="PhoU" evidence="7">
    <location>
        <begin position="473"/>
        <end position="556"/>
    </location>
</feature>
<feature type="transmembrane region" description="Helical" evidence="6">
    <location>
        <begin position="6"/>
        <end position="24"/>
    </location>
</feature>
<dbReference type="EMBL" id="WHNX01000012">
    <property type="protein sequence ID" value="MPW25925.1"/>
    <property type="molecule type" value="Genomic_DNA"/>
</dbReference>
<feature type="transmembrane region" description="Helical" evidence="6">
    <location>
        <begin position="68"/>
        <end position="90"/>
    </location>
</feature>
<sequence length="558" mass="61306">MSVDMIIGLIGGLGLFIYGMHIMSDGLKAVAGDRMKRLLEILTNNRIMAIFVGTIVTVMVQSSSTTTVMIIGFVNAGLMNLFQAAGVIIGANIGTTITAQMIAFDVAHFAPIFIGVGVCMALFSKKKKNRQIGNIVLGFGILFMGISTMSDVLRPLRDHPVFIDVLVTFGKNPLLGLLAGLVITVMVQSSSATIGLLQAVAISGAFDNLTGANAIAIIIPMLLGMNIGTCVTAMLSSIGTSITAKKAALIHLFVNIFGALWVMVVLAMINIATNGNNPIYNFIVSISGYRIVDGQRVTDVTREIANFHTLFNIANMVVLLPILNPVVKFIDRILPEKINEEECKVKLDERMLENPSIAIGQVMIEVVRMGNLSIKNLKQSIDALLNKDEMLIEKVFVREKLINDFERDITQYLVLLSKGNLADKEHKNVMNLFHSIHDIERIGDHAENLAELAQYRIDNKVSFSNTAVDELKVMMNTVVEVTQDVINGLKNKDREIAIKCIKREEDIDNMELHLRHSHINRLNKEVCKPASGVIFLDIIGNLERVGDHATNIAEYILD</sequence>
<feature type="transmembrane region" description="Helical" evidence="6">
    <location>
        <begin position="102"/>
        <end position="123"/>
    </location>
</feature>
<feature type="transmembrane region" description="Helical" evidence="6">
    <location>
        <begin position="45"/>
        <end position="62"/>
    </location>
</feature>
<dbReference type="GO" id="GO:0044341">
    <property type="term" value="P:sodium-dependent phosphate transport"/>
    <property type="evidence" value="ECO:0007669"/>
    <property type="project" value="InterPro"/>
</dbReference>
<dbReference type="Pfam" id="PF01895">
    <property type="entry name" value="PhoU"/>
    <property type="match status" value="2"/>
</dbReference>
<evidence type="ECO:0000256" key="6">
    <source>
        <dbReference type="SAM" id="Phobius"/>
    </source>
</evidence>
<dbReference type="Proteomes" id="UP000440004">
    <property type="component" value="Unassembled WGS sequence"/>
</dbReference>
<dbReference type="AlphaFoldDB" id="A0A6A7K997"/>
<evidence type="ECO:0000256" key="5">
    <source>
        <dbReference type="ARBA" id="ARBA00023136"/>
    </source>
</evidence>
<feature type="transmembrane region" description="Helical" evidence="6">
    <location>
        <begin position="174"/>
        <end position="202"/>
    </location>
</feature>
<protein>
    <submittedName>
        <fullName evidence="8">Na/Pi cotransporter family protein</fullName>
    </submittedName>
</protein>
<dbReference type="InterPro" id="IPR003841">
    <property type="entry name" value="Na/Pi_transpt"/>
</dbReference>
<feature type="domain" description="PhoU" evidence="7">
    <location>
        <begin position="367"/>
        <end position="452"/>
    </location>
</feature>